<evidence type="ECO:0000313" key="1">
    <source>
        <dbReference type="EMBL" id="KAG1897195.1"/>
    </source>
</evidence>
<name>A0AAD4HGW5_9AGAM</name>
<sequence length="124" mass="12936">MLIDIATAASNSTIDLHISIFVTCLCNPEAVPHIPNLIVTLSRPSVQDLLKDLISLSPSSEKEDSIETQCEESQTLMGSGGGVAVCASGPDSLTRDSQNAVARLGLTVGMDVGGIALHTELFTL</sequence>
<dbReference type="RefSeq" id="XP_041222771.1">
    <property type="nucleotide sequence ID" value="XM_041362422.1"/>
</dbReference>
<reference evidence="1" key="1">
    <citation type="journal article" date="2020" name="New Phytol.">
        <title>Comparative genomics reveals dynamic genome evolution in host specialist ectomycorrhizal fungi.</title>
        <authorList>
            <person name="Lofgren L.A."/>
            <person name="Nguyen N.H."/>
            <person name="Vilgalys R."/>
            <person name="Ruytinx J."/>
            <person name="Liao H.L."/>
            <person name="Branco S."/>
            <person name="Kuo A."/>
            <person name="LaButti K."/>
            <person name="Lipzen A."/>
            <person name="Andreopoulos W."/>
            <person name="Pangilinan J."/>
            <person name="Riley R."/>
            <person name="Hundley H."/>
            <person name="Na H."/>
            <person name="Barry K."/>
            <person name="Grigoriev I.V."/>
            <person name="Stajich J.E."/>
            <person name="Kennedy P.G."/>
        </authorList>
    </citation>
    <scope>NUCLEOTIDE SEQUENCE</scope>
    <source>
        <strain evidence="1">FC203</strain>
    </source>
</reference>
<gene>
    <name evidence="1" type="ORF">F5891DRAFT_1049613</name>
</gene>
<evidence type="ECO:0000313" key="2">
    <source>
        <dbReference type="Proteomes" id="UP001195769"/>
    </source>
</evidence>
<comment type="caution">
    <text evidence="1">The sequence shown here is derived from an EMBL/GenBank/DDBJ whole genome shotgun (WGS) entry which is preliminary data.</text>
</comment>
<proteinExistence type="predicted"/>
<protein>
    <submittedName>
        <fullName evidence="1">Uncharacterized protein</fullName>
    </submittedName>
</protein>
<dbReference type="GeneID" id="64656720"/>
<dbReference type="AlphaFoldDB" id="A0AAD4HGW5"/>
<accession>A0AAD4HGW5</accession>
<keyword evidence="2" id="KW-1185">Reference proteome</keyword>
<dbReference type="EMBL" id="JABBWK010000048">
    <property type="protein sequence ID" value="KAG1897195.1"/>
    <property type="molecule type" value="Genomic_DNA"/>
</dbReference>
<organism evidence="1 2">
    <name type="scientific">Suillus fuscotomentosus</name>
    <dbReference type="NCBI Taxonomy" id="1912939"/>
    <lineage>
        <taxon>Eukaryota</taxon>
        <taxon>Fungi</taxon>
        <taxon>Dikarya</taxon>
        <taxon>Basidiomycota</taxon>
        <taxon>Agaricomycotina</taxon>
        <taxon>Agaricomycetes</taxon>
        <taxon>Agaricomycetidae</taxon>
        <taxon>Boletales</taxon>
        <taxon>Suillineae</taxon>
        <taxon>Suillaceae</taxon>
        <taxon>Suillus</taxon>
    </lineage>
</organism>
<dbReference type="Proteomes" id="UP001195769">
    <property type="component" value="Unassembled WGS sequence"/>
</dbReference>